<keyword evidence="4" id="KW-1185">Reference proteome</keyword>
<sequence>MEPDIKPMSNDSKYSLSRRKALLGLGTVGVAGAGAGVGTSALFSDEEEFDENQITAGTLDMAVKAEVVAANEYWSNQGILGNPLTADGDVVQNFQLNDVKPGDWAIICFTVDSVGNNPFYLTIHGDAEEYRETEGTSTEPEEDADGNTTDAGFEPVTATNAELGDKLLVSYWEQWDGTAPSEGTQSGDKSNLARMDSISNTESNTYPAPTTDDGVPEYQEPGEDGVVTSGTLGYTDAREFYFGLDQDPNNPGTGNDPLGNGIASGDGILVGGVSDPVQVGSTDTNEIGRPRMGDPDGDGEAELTFYLLLELPSEVGNEIQGDAVKGNLRFSAEQVRNNDDPRSGRNSS</sequence>
<accession>M0E3I2</accession>
<gene>
    <name evidence="3" type="ORF">C471_04885</name>
</gene>
<comment type="caution">
    <text evidence="3">The sequence shown here is derived from an EMBL/GenBank/DDBJ whole genome shotgun (WGS) entry which is preliminary data.</text>
</comment>
<dbReference type="eggNOG" id="arCOG05861">
    <property type="taxonomic scope" value="Archaea"/>
</dbReference>
<feature type="region of interest" description="Disordered" evidence="1">
    <location>
        <begin position="199"/>
        <end position="230"/>
    </location>
</feature>
<evidence type="ECO:0000256" key="1">
    <source>
        <dbReference type="SAM" id="MobiDB-lite"/>
    </source>
</evidence>
<dbReference type="PATRIC" id="fig|1227484.4.peg.1003"/>
<evidence type="ECO:0000313" key="4">
    <source>
        <dbReference type="Proteomes" id="UP000011514"/>
    </source>
</evidence>
<protein>
    <recommendedName>
        <fullName evidence="5">SipW-cognate class signal peptide</fullName>
    </recommendedName>
</protein>
<organism evidence="3 4">
    <name type="scientific">Halorubrum saccharovorum DSM 1137</name>
    <dbReference type="NCBI Taxonomy" id="1227484"/>
    <lineage>
        <taxon>Archaea</taxon>
        <taxon>Methanobacteriati</taxon>
        <taxon>Methanobacteriota</taxon>
        <taxon>Stenosarchaea group</taxon>
        <taxon>Halobacteria</taxon>
        <taxon>Halobacteriales</taxon>
        <taxon>Haloferacaceae</taxon>
        <taxon>Halorubrum</taxon>
    </lineage>
</organism>
<keyword evidence="2" id="KW-1133">Transmembrane helix</keyword>
<name>M0E3I2_9EURY</name>
<evidence type="ECO:0008006" key="5">
    <source>
        <dbReference type="Google" id="ProtNLM"/>
    </source>
</evidence>
<evidence type="ECO:0000313" key="3">
    <source>
        <dbReference type="EMBL" id="ELZ42346.1"/>
    </source>
</evidence>
<keyword evidence="2" id="KW-0812">Transmembrane</keyword>
<evidence type="ECO:0000256" key="2">
    <source>
        <dbReference type="SAM" id="Phobius"/>
    </source>
</evidence>
<dbReference type="Proteomes" id="UP000011514">
    <property type="component" value="Unassembled WGS sequence"/>
</dbReference>
<feature type="compositionally biased region" description="Polar residues" evidence="1">
    <location>
        <begin position="199"/>
        <end position="208"/>
    </location>
</feature>
<dbReference type="InterPro" id="IPR023833">
    <property type="entry name" value="Signal_pept_SipW-depend-type"/>
</dbReference>
<feature type="region of interest" description="Disordered" evidence="1">
    <location>
        <begin position="279"/>
        <end position="299"/>
    </location>
</feature>
<feature type="region of interest" description="Disordered" evidence="1">
    <location>
        <begin position="130"/>
        <end position="153"/>
    </location>
</feature>
<proteinExistence type="predicted"/>
<dbReference type="NCBIfam" id="TIGR04088">
    <property type="entry name" value="cognate_SipW"/>
    <property type="match status" value="1"/>
</dbReference>
<keyword evidence="2" id="KW-0472">Membrane</keyword>
<dbReference type="RefSeq" id="WP_004046935.1">
    <property type="nucleotide sequence ID" value="NZ_AOJE01000012.1"/>
</dbReference>
<dbReference type="AlphaFoldDB" id="M0E3I2"/>
<dbReference type="EMBL" id="AOJE01000012">
    <property type="protein sequence ID" value="ELZ42346.1"/>
    <property type="molecule type" value="Genomic_DNA"/>
</dbReference>
<feature type="transmembrane region" description="Helical" evidence="2">
    <location>
        <begin position="21"/>
        <end position="43"/>
    </location>
</feature>
<reference evidence="3 4" key="1">
    <citation type="journal article" date="2014" name="PLoS Genet.">
        <title>Phylogenetically driven sequencing of extremely halophilic archaea reveals strategies for static and dynamic osmo-response.</title>
        <authorList>
            <person name="Becker E.A."/>
            <person name="Seitzer P.M."/>
            <person name="Tritt A."/>
            <person name="Larsen D."/>
            <person name="Krusor M."/>
            <person name="Yao A.I."/>
            <person name="Wu D."/>
            <person name="Madern D."/>
            <person name="Eisen J.A."/>
            <person name="Darling A.E."/>
            <person name="Facciotti M.T."/>
        </authorList>
    </citation>
    <scope>NUCLEOTIDE SEQUENCE [LARGE SCALE GENOMIC DNA]</scope>
    <source>
        <strain evidence="3 4">DSM 1137</strain>
    </source>
</reference>